<feature type="transmembrane region" description="Helical" evidence="9">
    <location>
        <begin position="88"/>
        <end position="106"/>
    </location>
</feature>
<evidence type="ECO:0000256" key="4">
    <source>
        <dbReference type="ARBA" id="ARBA00022475"/>
    </source>
</evidence>
<evidence type="ECO:0000313" key="10">
    <source>
        <dbReference type="EMBL" id="NYV28055.1"/>
    </source>
</evidence>
<accession>A0A7Z0TAI7</accession>
<dbReference type="GO" id="GO:0010043">
    <property type="term" value="P:response to zinc ion"/>
    <property type="evidence" value="ECO:0007669"/>
    <property type="project" value="TreeGrafter"/>
</dbReference>
<feature type="transmembrane region" description="Helical" evidence="9">
    <location>
        <begin position="173"/>
        <end position="197"/>
    </location>
</feature>
<gene>
    <name evidence="10" type="ORF">HP397_04410</name>
</gene>
<evidence type="ECO:0000256" key="7">
    <source>
        <dbReference type="ARBA" id="ARBA00023136"/>
    </source>
</evidence>
<dbReference type="InterPro" id="IPR037294">
    <property type="entry name" value="ABC_BtuC-like"/>
</dbReference>
<evidence type="ECO:0000256" key="9">
    <source>
        <dbReference type="SAM" id="Phobius"/>
    </source>
</evidence>
<protein>
    <submittedName>
        <fullName evidence="10">Metal ABC transporter permease</fullName>
    </submittedName>
</protein>
<comment type="similarity">
    <text evidence="2 8">Belongs to the ABC-3 integral membrane protein family.</text>
</comment>
<keyword evidence="4" id="KW-1003">Cell membrane</keyword>
<dbReference type="SUPFAM" id="SSF81345">
    <property type="entry name" value="ABC transporter involved in vitamin B12 uptake, BtuC"/>
    <property type="match status" value="1"/>
</dbReference>
<feature type="transmembrane region" description="Helical" evidence="9">
    <location>
        <begin position="229"/>
        <end position="249"/>
    </location>
</feature>
<evidence type="ECO:0000256" key="8">
    <source>
        <dbReference type="RuleBase" id="RU003943"/>
    </source>
</evidence>
<dbReference type="Proteomes" id="UP000526184">
    <property type="component" value="Unassembled WGS sequence"/>
</dbReference>
<comment type="subcellular location">
    <subcellularLocation>
        <location evidence="1 8">Cell membrane</location>
        <topology evidence="1 8">Multi-pass membrane protein</topology>
    </subcellularLocation>
</comment>
<feature type="transmembrane region" description="Helical" evidence="9">
    <location>
        <begin position="118"/>
        <end position="137"/>
    </location>
</feature>
<feature type="transmembrane region" description="Helical" evidence="9">
    <location>
        <begin position="7"/>
        <end position="27"/>
    </location>
</feature>
<evidence type="ECO:0000256" key="5">
    <source>
        <dbReference type="ARBA" id="ARBA00022692"/>
    </source>
</evidence>
<keyword evidence="11" id="KW-1185">Reference proteome</keyword>
<dbReference type="AlphaFoldDB" id="A0A7Z0TAI7"/>
<dbReference type="InterPro" id="IPR001626">
    <property type="entry name" value="ABC_TroCD"/>
</dbReference>
<reference evidence="10 11" key="1">
    <citation type="submission" date="2020-05" db="EMBL/GenBank/DDBJ databases">
        <title>Streptobacillus felis strain LHL191014123.</title>
        <authorList>
            <person name="Fawzy A."/>
            <person name="Rau J."/>
            <person name="Risse K."/>
            <person name="Schauerte N."/>
            <person name="Geiger C."/>
            <person name="Blom J."/>
            <person name="Imirzalioglu C."/>
            <person name="Falgenhauer J."/>
            <person name="Bach A."/>
            <person name="Herden C."/>
            <person name="Eisenberg T."/>
        </authorList>
    </citation>
    <scope>NUCLEOTIDE SEQUENCE [LARGE SCALE GENOMIC DNA]</scope>
    <source>
        <strain evidence="10 11">LHL191014123</strain>
    </source>
</reference>
<dbReference type="Pfam" id="PF00950">
    <property type="entry name" value="ABC-3"/>
    <property type="match status" value="1"/>
</dbReference>
<dbReference type="PANTHER" id="PTHR30477">
    <property type="entry name" value="ABC-TRANSPORTER METAL-BINDING PROTEIN"/>
    <property type="match status" value="1"/>
</dbReference>
<proteinExistence type="inferred from homology"/>
<feature type="transmembrane region" description="Helical" evidence="9">
    <location>
        <begin position="33"/>
        <end position="52"/>
    </location>
</feature>
<dbReference type="GO" id="GO:0043190">
    <property type="term" value="C:ATP-binding cassette (ABC) transporter complex"/>
    <property type="evidence" value="ECO:0007669"/>
    <property type="project" value="InterPro"/>
</dbReference>
<keyword evidence="7 9" id="KW-0472">Membrane</keyword>
<sequence length="282" mass="30606">MSAGLTILTVAILTAISCSILGVFLVLKNMSMLTDTISHTILLGIVISFFIVKKLDSPMLLVGATIVGLVTVYLVELITSSKLVKEDAAIGVVLSFLFSVAVILISKYTANIHLDIDAVLLGEIAFAPFYTMNIFGFTISKGIIYGLINILVNISFIYIFFKELKISIFDKNLAFALGLFPNLIHYMFMSIVSITSVVAFESVGAMLLISFMIGPPVSAYLLSKSISGMMIISIIIDVLASIIGYTVAIKLDVSISGMIAIVIGIIFLIVFILKKIFNKYML</sequence>
<evidence type="ECO:0000256" key="3">
    <source>
        <dbReference type="ARBA" id="ARBA00022448"/>
    </source>
</evidence>
<dbReference type="EMBL" id="JABMKT010000020">
    <property type="protein sequence ID" value="NYV28055.1"/>
    <property type="molecule type" value="Genomic_DNA"/>
</dbReference>
<evidence type="ECO:0000256" key="6">
    <source>
        <dbReference type="ARBA" id="ARBA00022989"/>
    </source>
</evidence>
<feature type="transmembrane region" description="Helical" evidence="9">
    <location>
        <begin position="59"/>
        <end position="76"/>
    </location>
</feature>
<dbReference type="PANTHER" id="PTHR30477:SF8">
    <property type="entry name" value="METAL TRANSPORT SYSTEM MEMBRANE PROTEIN CT_070-RELATED"/>
    <property type="match status" value="1"/>
</dbReference>
<feature type="transmembrane region" description="Helical" evidence="9">
    <location>
        <begin position="203"/>
        <end position="222"/>
    </location>
</feature>
<name>A0A7Z0TAI7_9FUSO</name>
<keyword evidence="6 9" id="KW-1133">Transmembrane helix</keyword>
<evidence type="ECO:0000256" key="1">
    <source>
        <dbReference type="ARBA" id="ARBA00004651"/>
    </source>
</evidence>
<dbReference type="GO" id="GO:0055085">
    <property type="term" value="P:transmembrane transport"/>
    <property type="evidence" value="ECO:0007669"/>
    <property type="project" value="InterPro"/>
</dbReference>
<evidence type="ECO:0000313" key="11">
    <source>
        <dbReference type="Proteomes" id="UP000526184"/>
    </source>
</evidence>
<keyword evidence="5 8" id="KW-0812">Transmembrane</keyword>
<feature type="transmembrane region" description="Helical" evidence="9">
    <location>
        <begin position="143"/>
        <end position="161"/>
    </location>
</feature>
<dbReference type="RefSeq" id="WP_180136159.1">
    <property type="nucleotide sequence ID" value="NZ_JABMKT010000020.1"/>
</dbReference>
<evidence type="ECO:0000256" key="2">
    <source>
        <dbReference type="ARBA" id="ARBA00008034"/>
    </source>
</evidence>
<dbReference type="Gene3D" id="1.10.3470.10">
    <property type="entry name" value="ABC transporter involved in vitamin B12 uptake, BtuC"/>
    <property type="match status" value="1"/>
</dbReference>
<keyword evidence="3 8" id="KW-0813">Transport</keyword>
<comment type="caution">
    <text evidence="10">The sequence shown here is derived from an EMBL/GenBank/DDBJ whole genome shotgun (WGS) entry which is preliminary data.</text>
</comment>
<feature type="transmembrane region" description="Helical" evidence="9">
    <location>
        <begin position="255"/>
        <end position="273"/>
    </location>
</feature>
<organism evidence="10 11">
    <name type="scientific">Streptobacillus felis</name>
    <dbReference type="NCBI Taxonomy" id="1384509"/>
    <lineage>
        <taxon>Bacteria</taxon>
        <taxon>Fusobacteriati</taxon>
        <taxon>Fusobacteriota</taxon>
        <taxon>Fusobacteriia</taxon>
        <taxon>Fusobacteriales</taxon>
        <taxon>Leptotrichiaceae</taxon>
        <taxon>Streptobacillus</taxon>
    </lineage>
</organism>